<dbReference type="InterPro" id="IPR039426">
    <property type="entry name" value="TonB-dep_rcpt-like"/>
</dbReference>
<dbReference type="Proteomes" id="UP001241110">
    <property type="component" value="Unassembled WGS sequence"/>
</dbReference>
<keyword evidence="3 8" id="KW-1134">Transmembrane beta strand</keyword>
<keyword evidence="4 8" id="KW-0812">Transmembrane</keyword>
<evidence type="ECO:0000256" key="1">
    <source>
        <dbReference type="ARBA" id="ARBA00004571"/>
    </source>
</evidence>
<protein>
    <submittedName>
        <fullName evidence="13">TonB-dependent receptor</fullName>
    </submittedName>
</protein>
<feature type="domain" description="TonB-dependent receptor-like beta-barrel" evidence="11">
    <location>
        <begin position="413"/>
        <end position="900"/>
    </location>
</feature>
<evidence type="ECO:0000256" key="5">
    <source>
        <dbReference type="ARBA" id="ARBA00023077"/>
    </source>
</evidence>
<evidence type="ECO:0000256" key="10">
    <source>
        <dbReference type="SAM" id="SignalP"/>
    </source>
</evidence>
<reference evidence="13" key="1">
    <citation type="submission" date="2023-05" db="EMBL/GenBank/DDBJ databases">
        <authorList>
            <person name="Zhang X."/>
        </authorList>
    </citation>
    <scope>NUCLEOTIDE SEQUENCE</scope>
    <source>
        <strain evidence="13">YF14B1</strain>
    </source>
</reference>
<dbReference type="InterPro" id="IPR012910">
    <property type="entry name" value="Plug_dom"/>
</dbReference>
<dbReference type="InterPro" id="IPR008969">
    <property type="entry name" value="CarboxyPept-like_regulatory"/>
</dbReference>
<dbReference type="InterPro" id="IPR000531">
    <property type="entry name" value="Beta-barrel_TonB"/>
</dbReference>
<dbReference type="EMBL" id="JASJOS010000014">
    <property type="protein sequence ID" value="MDJ1484347.1"/>
    <property type="molecule type" value="Genomic_DNA"/>
</dbReference>
<organism evidence="13 14">
    <name type="scientific">Xanthocytophaga flava</name>
    <dbReference type="NCBI Taxonomy" id="3048013"/>
    <lineage>
        <taxon>Bacteria</taxon>
        <taxon>Pseudomonadati</taxon>
        <taxon>Bacteroidota</taxon>
        <taxon>Cytophagia</taxon>
        <taxon>Cytophagales</taxon>
        <taxon>Rhodocytophagaceae</taxon>
        <taxon>Xanthocytophaga</taxon>
    </lineage>
</organism>
<keyword evidence="7 8" id="KW-0998">Cell outer membrane</keyword>
<dbReference type="PANTHER" id="PTHR40980:SF5">
    <property type="entry name" value="TONB-DEPENDENT RECEPTOR"/>
    <property type="match status" value="1"/>
</dbReference>
<dbReference type="Gene3D" id="2.40.170.20">
    <property type="entry name" value="TonB-dependent receptor, beta-barrel domain"/>
    <property type="match status" value="1"/>
</dbReference>
<dbReference type="AlphaFoldDB" id="A0AAE3QRX1"/>
<evidence type="ECO:0000259" key="11">
    <source>
        <dbReference type="Pfam" id="PF00593"/>
    </source>
</evidence>
<dbReference type="Pfam" id="PF13715">
    <property type="entry name" value="CarbopepD_reg_2"/>
    <property type="match status" value="1"/>
</dbReference>
<evidence type="ECO:0000313" key="14">
    <source>
        <dbReference type="Proteomes" id="UP001241110"/>
    </source>
</evidence>
<dbReference type="RefSeq" id="WP_313985520.1">
    <property type="nucleotide sequence ID" value="NZ_JASJOS010000014.1"/>
</dbReference>
<gene>
    <name evidence="13" type="ORF">QNI16_27870</name>
</gene>
<dbReference type="Pfam" id="PF07715">
    <property type="entry name" value="Plug"/>
    <property type="match status" value="1"/>
</dbReference>
<comment type="similarity">
    <text evidence="8 9">Belongs to the TonB-dependent receptor family.</text>
</comment>
<keyword evidence="13" id="KW-0675">Receptor</keyword>
<keyword evidence="2 8" id="KW-0813">Transport</keyword>
<evidence type="ECO:0000256" key="7">
    <source>
        <dbReference type="ARBA" id="ARBA00023237"/>
    </source>
</evidence>
<comment type="subcellular location">
    <subcellularLocation>
        <location evidence="1 8">Cell outer membrane</location>
        <topology evidence="1 8">Multi-pass membrane protein</topology>
    </subcellularLocation>
</comment>
<evidence type="ECO:0000256" key="2">
    <source>
        <dbReference type="ARBA" id="ARBA00022448"/>
    </source>
</evidence>
<dbReference type="Gene3D" id="2.170.130.10">
    <property type="entry name" value="TonB-dependent receptor, plug domain"/>
    <property type="match status" value="1"/>
</dbReference>
<proteinExistence type="inferred from homology"/>
<accession>A0AAE3QRX1</accession>
<evidence type="ECO:0000256" key="9">
    <source>
        <dbReference type="RuleBase" id="RU003357"/>
    </source>
</evidence>
<sequence>MLHLNSFLASLVISLFSISVLVAQTGSIKGTVKDSKTNEPLIGAAVAIQGTTNGSVTDSEGNFLISKAPVGTQVLTITYISYLTKKIEVSVEAGKTIILNTALDEDAGQTLQEVVVTASKATNTEVAVISEIKSIQQVAVGVSAQQIAKSPDRDAAQIARRVPGVSIVDNRFVLVRGLSQRYNSVMVNDIIAPSTEVDVRSFSFDMIPSSIIDRMLIFKSGAAELPGEFAGGVVKVYTRSAPEENFTNIGIGFGVRGNTTFQSVDRYKGGKLDFLGFDDGNRSLPDNFPSTSRRFNALSATQRAEQVNQLPNSWDVKKHSVLPDLRFGFNIGRRFDIGSVQTGNITSVNYSSNNQFSDVDNNTYENGTAVGVYLLDYQDKLYSNNTRLGVLHNWFFRFSPKFTLEFKNLFNQLGFAETNVRTGYNANSDNEVLAYSERFESRSIYSGQLIGKHSFNEDKTTLTWVGGLGYTRRTEPDWKRAMYQRNTGTETYALIVPIDPNPINAGRFFSKLNESILTLAANAEHKVGATDNPDPIKVKAGFYIERKDRAFNARFLGLVNNSPGNGNPRLPIGQIFSPSNVAGTENTYNYMEGTQDGYDASNMLIAGYLGAYIPLAEKFNATVGIRVESNNQQLTNTSSRQKVEIPQTKVLPSVNLVYNLNDKQLVRAAYSYTVNRPEFRELANFNFYDFNRNADVFGNPLLKVATVHNLDARWEYYPTPSELVSLGVFYKQFKNPIEDFTQPSSSGNVTYTFINANRSRSYGVETEIRKSLAGLGTGPFWENLSLTANASYIFSRVEIQDSLTVPSTVSANNRLYVGDVPDRKRPMMNQSPYLVNAGLYYNDSESGWQASLLYNVYGKRIVAVGTNNNPTIYEMPRNVLDATITKTFNKKLELKASIQDLLNQRFRWEQNYISRNSDGTPDGNIIKNQQTIRSFRRGTYGVLTVTYSF</sequence>
<dbReference type="Pfam" id="PF00593">
    <property type="entry name" value="TonB_dep_Rec_b-barrel"/>
    <property type="match status" value="1"/>
</dbReference>
<dbReference type="SUPFAM" id="SSF49464">
    <property type="entry name" value="Carboxypeptidase regulatory domain-like"/>
    <property type="match status" value="1"/>
</dbReference>
<evidence type="ECO:0000313" key="13">
    <source>
        <dbReference type="EMBL" id="MDJ1484347.1"/>
    </source>
</evidence>
<evidence type="ECO:0000256" key="4">
    <source>
        <dbReference type="ARBA" id="ARBA00022692"/>
    </source>
</evidence>
<evidence type="ECO:0000256" key="6">
    <source>
        <dbReference type="ARBA" id="ARBA00023136"/>
    </source>
</evidence>
<dbReference type="InterPro" id="IPR037066">
    <property type="entry name" value="Plug_dom_sf"/>
</dbReference>
<keyword evidence="6 8" id="KW-0472">Membrane</keyword>
<feature type="signal peptide" evidence="10">
    <location>
        <begin position="1"/>
        <end position="23"/>
    </location>
</feature>
<dbReference type="InterPro" id="IPR036942">
    <property type="entry name" value="Beta-barrel_TonB_sf"/>
</dbReference>
<keyword evidence="10" id="KW-0732">Signal</keyword>
<dbReference type="SUPFAM" id="SSF56935">
    <property type="entry name" value="Porins"/>
    <property type="match status" value="1"/>
</dbReference>
<dbReference type="Gene3D" id="2.60.40.1120">
    <property type="entry name" value="Carboxypeptidase-like, regulatory domain"/>
    <property type="match status" value="1"/>
</dbReference>
<keyword evidence="5 9" id="KW-0798">TonB box</keyword>
<comment type="caution">
    <text evidence="13">The sequence shown here is derived from an EMBL/GenBank/DDBJ whole genome shotgun (WGS) entry which is preliminary data.</text>
</comment>
<evidence type="ECO:0000256" key="8">
    <source>
        <dbReference type="PROSITE-ProRule" id="PRU01360"/>
    </source>
</evidence>
<dbReference type="GO" id="GO:0009279">
    <property type="term" value="C:cell outer membrane"/>
    <property type="evidence" value="ECO:0007669"/>
    <property type="project" value="UniProtKB-SubCell"/>
</dbReference>
<evidence type="ECO:0000256" key="3">
    <source>
        <dbReference type="ARBA" id="ARBA00022452"/>
    </source>
</evidence>
<feature type="domain" description="TonB-dependent receptor plug" evidence="12">
    <location>
        <begin position="135"/>
        <end position="232"/>
    </location>
</feature>
<name>A0AAE3QRX1_9BACT</name>
<dbReference type="PANTHER" id="PTHR40980">
    <property type="entry name" value="PLUG DOMAIN-CONTAINING PROTEIN"/>
    <property type="match status" value="1"/>
</dbReference>
<dbReference type="PROSITE" id="PS52016">
    <property type="entry name" value="TONB_DEPENDENT_REC_3"/>
    <property type="match status" value="1"/>
</dbReference>
<evidence type="ECO:0000259" key="12">
    <source>
        <dbReference type="Pfam" id="PF07715"/>
    </source>
</evidence>
<feature type="chain" id="PRO_5042152875" evidence="10">
    <location>
        <begin position="24"/>
        <end position="949"/>
    </location>
</feature>